<gene>
    <name evidence="4" type="ORF">DOS83_02050</name>
</gene>
<dbReference type="PROSITE" id="PS50911">
    <property type="entry name" value="CHAP"/>
    <property type="match status" value="1"/>
</dbReference>
<evidence type="ECO:0000313" key="5">
    <source>
        <dbReference type="Proteomes" id="UP000256562"/>
    </source>
</evidence>
<evidence type="ECO:0000313" key="4">
    <source>
        <dbReference type="EMBL" id="REH99644.1"/>
    </source>
</evidence>
<dbReference type="EMBL" id="QKXQ01000086">
    <property type="protein sequence ID" value="REH99644.1"/>
    <property type="molecule type" value="Genomic_DNA"/>
</dbReference>
<feature type="chain" id="PRO_5017662820" evidence="2">
    <location>
        <begin position="29"/>
        <end position="247"/>
    </location>
</feature>
<dbReference type="RefSeq" id="WP_116093701.1">
    <property type="nucleotide sequence ID" value="NZ_QKXQ01000086.1"/>
</dbReference>
<evidence type="ECO:0000256" key="2">
    <source>
        <dbReference type="SAM" id="SignalP"/>
    </source>
</evidence>
<reference evidence="4 5" key="1">
    <citation type="journal article" date="2018" name="Vet. Microbiol.">
        <title>Characterisation of Staphylococcus felis isolated from cats using whole genome sequencing.</title>
        <authorList>
            <person name="Worthing K."/>
            <person name="Pang S."/>
            <person name="Trott D.J."/>
            <person name="Abraham S."/>
            <person name="Coombs G.W."/>
            <person name="Jordan D."/>
            <person name="McIntyre L."/>
            <person name="Davies M.R."/>
            <person name="Norris J."/>
        </authorList>
    </citation>
    <scope>NUCLEOTIDE SEQUENCE [LARGE SCALE GENOMIC DNA]</scope>
    <source>
        <strain evidence="4 5">F9</strain>
    </source>
</reference>
<dbReference type="InterPro" id="IPR038765">
    <property type="entry name" value="Papain-like_cys_pep_sf"/>
</dbReference>
<evidence type="ECO:0000259" key="3">
    <source>
        <dbReference type="PROSITE" id="PS50911"/>
    </source>
</evidence>
<feature type="domain" description="Peptidase C51" evidence="3">
    <location>
        <begin position="126"/>
        <end position="247"/>
    </location>
</feature>
<accession>A0A3E0IS60</accession>
<comment type="caution">
    <text evidence="4">The sequence shown here is derived from an EMBL/GenBank/DDBJ whole genome shotgun (WGS) entry which is preliminary data.</text>
</comment>
<sequence length="247" mass="26328">MKKIIATTSLATAGLAALTLSQGHDADAAENTGYNPQDPTSYSYTYTIDQYGNYHFEWQGNWSPDQFNGGSTSNYYTGTNYSTPSSYTTTQPSNYNYSSYSNYTTTTTSSSYTAAPRTSAPQYTTSTTTSSGYRSISNGTSGVNLYTVGQCTYYVFDRVGGRIGSTWGNANNWANAAASSGYTVNNKPAAGAIMQTTQGAFGHVAYVESVNRDGSVTVSEMNYGHGPGVVTSRTISAGQAASYNFIH</sequence>
<organism evidence="4 5">
    <name type="scientific">Staphylococcus felis</name>
    <dbReference type="NCBI Taxonomy" id="46127"/>
    <lineage>
        <taxon>Bacteria</taxon>
        <taxon>Bacillati</taxon>
        <taxon>Bacillota</taxon>
        <taxon>Bacilli</taxon>
        <taxon>Bacillales</taxon>
        <taxon>Staphylococcaceae</taxon>
        <taxon>Staphylococcus</taxon>
    </lineage>
</organism>
<name>A0A3E0IS60_9STAP</name>
<dbReference type="OrthoDB" id="2389353at2"/>
<dbReference type="InterPro" id="IPR007921">
    <property type="entry name" value="CHAP_dom"/>
</dbReference>
<dbReference type="Proteomes" id="UP000256562">
    <property type="component" value="Unassembled WGS sequence"/>
</dbReference>
<dbReference type="AlphaFoldDB" id="A0A3E0IS60"/>
<feature type="signal peptide" evidence="2">
    <location>
        <begin position="1"/>
        <end position="28"/>
    </location>
</feature>
<dbReference type="SUPFAM" id="SSF54001">
    <property type="entry name" value="Cysteine proteinases"/>
    <property type="match status" value="1"/>
</dbReference>
<evidence type="ECO:0000256" key="1">
    <source>
        <dbReference type="SAM" id="MobiDB-lite"/>
    </source>
</evidence>
<dbReference type="Pfam" id="PF05257">
    <property type="entry name" value="CHAP"/>
    <property type="match status" value="1"/>
</dbReference>
<keyword evidence="2" id="KW-0732">Signal</keyword>
<feature type="region of interest" description="Disordered" evidence="1">
    <location>
        <begin position="111"/>
        <end position="133"/>
    </location>
</feature>
<dbReference type="Gene3D" id="3.90.1720.10">
    <property type="entry name" value="endopeptidase domain like (from Nostoc punctiforme)"/>
    <property type="match status" value="1"/>
</dbReference>
<protein>
    <submittedName>
        <fullName evidence="4">CHAP domain-containing protein</fullName>
    </submittedName>
</protein>
<proteinExistence type="predicted"/>